<keyword evidence="2" id="KW-0472">Membrane</keyword>
<comment type="caution">
    <text evidence="4">The sequence shown here is derived from an EMBL/GenBank/DDBJ whole genome shotgun (WGS) entry which is preliminary data.</text>
</comment>
<name>A0A5A9PSG9_9TELE</name>
<feature type="region of interest" description="Disordered" evidence="1">
    <location>
        <begin position="100"/>
        <end position="312"/>
    </location>
</feature>
<dbReference type="Proteomes" id="UP000324632">
    <property type="component" value="Chromosome 2"/>
</dbReference>
<feature type="compositionally biased region" description="Low complexity" evidence="1">
    <location>
        <begin position="180"/>
        <end position="244"/>
    </location>
</feature>
<keyword evidence="2" id="KW-1133">Transmembrane helix</keyword>
<feature type="transmembrane region" description="Helical" evidence="2">
    <location>
        <begin position="328"/>
        <end position="347"/>
    </location>
</feature>
<feature type="compositionally biased region" description="Low complexity" evidence="1">
    <location>
        <begin position="152"/>
        <end position="165"/>
    </location>
</feature>
<reference evidence="4 5" key="1">
    <citation type="journal article" date="2019" name="Mol. Ecol. Resour.">
        <title>Chromosome-level genome assembly of Triplophysa tibetana, a fish adapted to the harsh high-altitude environment of the Tibetan Plateau.</title>
        <authorList>
            <person name="Yang X."/>
            <person name="Liu H."/>
            <person name="Ma Z."/>
            <person name="Zou Y."/>
            <person name="Zou M."/>
            <person name="Mao Y."/>
            <person name="Li X."/>
            <person name="Wang H."/>
            <person name="Chen T."/>
            <person name="Wang W."/>
            <person name="Yang R."/>
        </authorList>
    </citation>
    <scope>NUCLEOTIDE SEQUENCE [LARGE SCALE GENOMIC DNA]</scope>
    <source>
        <strain evidence="4">TTIB1903HZAU</strain>
        <tissue evidence="4">Muscle</tissue>
    </source>
</reference>
<proteinExistence type="predicted"/>
<evidence type="ECO:0000313" key="5">
    <source>
        <dbReference type="Proteomes" id="UP000324632"/>
    </source>
</evidence>
<evidence type="ECO:0000256" key="3">
    <source>
        <dbReference type="SAM" id="SignalP"/>
    </source>
</evidence>
<evidence type="ECO:0000313" key="4">
    <source>
        <dbReference type="EMBL" id="KAA0724572.1"/>
    </source>
</evidence>
<keyword evidence="3" id="KW-0732">Signal</keyword>
<dbReference type="EMBL" id="SOYY01000002">
    <property type="protein sequence ID" value="KAA0724572.1"/>
    <property type="molecule type" value="Genomic_DNA"/>
</dbReference>
<evidence type="ECO:0000256" key="1">
    <source>
        <dbReference type="SAM" id="MobiDB-lite"/>
    </source>
</evidence>
<evidence type="ECO:0008006" key="6">
    <source>
        <dbReference type="Google" id="ProtNLM"/>
    </source>
</evidence>
<feature type="compositionally biased region" description="Low complexity" evidence="1">
    <location>
        <begin position="264"/>
        <end position="295"/>
    </location>
</feature>
<feature type="compositionally biased region" description="Basic and acidic residues" evidence="1">
    <location>
        <begin position="301"/>
        <end position="310"/>
    </location>
</feature>
<dbReference type="AlphaFoldDB" id="A0A5A9PSG9"/>
<feature type="compositionally biased region" description="Polar residues" evidence="1">
    <location>
        <begin position="111"/>
        <end position="146"/>
    </location>
</feature>
<feature type="signal peptide" evidence="3">
    <location>
        <begin position="1"/>
        <end position="30"/>
    </location>
</feature>
<gene>
    <name evidence="4" type="ORF">E1301_Tti003840</name>
</gene>
<accession>A0A5A9PSG9</accession>
<protein>
    <recommendedName>
        <fullName evidence="6">MANSC domain-containing protein 1</fullName>
    </recommendedName>
</protein>
<dbReference type="InterPro" id="IPR041056">
    <property type="entry name" value="DUF5585"/>
</dbReference>
<evidence type="ECO:0000256" key="2">
    <source>
        <dbReference type="SAM" id="Phobius"/>
    </source>
</evidence>
<dbReference type="Pfam" id="PF17823">
    <property type="entry name" value="DUF5585"/>
    <property type="match status" value="1"/>
</dbReference>
<keyword evidence="2" id="KW-0812">Transmembrane</keyword>
<sequence length="375" mass="39673">MIPATHVIMAIHPTLVLLPILGLLVLPCESIDSDNGLRIVNVTMVDAEDCDTLFYPLPDLCTKAIYNANKSLCYLISCPKNLCENLTLIKELLAKQESFHVETEPPHHSSADNSSMPFPDSSSPNGGQQLRSTANISSISSPTNPLASLDRSTTTVSTKPQTTPSNQATRSKEITGGVIPTITTRPTNTSPPTTTTPPSSSSTPTTTTTTASTMKPSTTSTSISVTTTVAQTTIPQQTSSPSPSGAETSASISPSVPTTPPSIPSSKPVQPSLVATSTKPSPTTAKTSTRPSVVPSTPPKDNGDQSRTDQTEVAGDPLTIHLLNTSSLLAVLMFGLLFFVVTVALFLKQGYESYRRKDYTQVDYLINGMYTDSGV</sequence>
<feature type="compositionally biased region" description="Basic and acidic residues" evidence="1">
    <location>
        <begin position="100"/>
        <end position="110"/>
    </location>
</feature>
<organism evidence="4 5">
    <name type="scientific">Triplophysa tibetana</name>
    <dbReference type="NCBI Taxonomy" id="1572043"/>
    <lineage>
        <taxon>Eukaryota</taxon>
        <taxon>Metazoa</taxon>
        <taxon>Chordata</taxon>
        <taxon>Craniata</taxon>
        <taxon>Vertebrata</taxon>
        <taxon>Euteleostomi</taxon>
        <taxon>Actinopterygii</taxon>
        <taxon>Neopterygii</taxon>
        <taxon>Teleostei</taxon>
        <taxon>Ostariophysi</taxon>
        <taxon>Cypriniformes</taxon>
        <taxon>Nemacheilidae</taxon>
        <taxon>Triplophysa</taxon>
    </lineage>
</organism>
<feature type="chain" id="PRO_5023147929" description="MANSC domain-containing protein 1" evidence="3">
    <location>
        <begin position="31"/>
        <end position="375"/>
    </location>
</feature>
<keyword evidence="5" id="KW-1185">Reference proteome</keyword>